<keyword evidence="2" id="KW-1185">Reference proteome</keyword>
<dbReference type="EMBL" id="CM042886">
    <property type="protein sequence ID" value="KAI4342847.1"/>
    <property type="molecule type" value="Genomic_DNA"/>
</dbReference>
<sequence length="119" mass="13086">MEEDECTESRKDDLGSNDGVDVEETMSSEMKAGNTGCGDVSHGSKKGVGTDILCGGVCEESMKYSGRDYSCQKLKSQLLTDSGIPMGKRYGEQRRLNRHDRIEFCKMFQGAVSVSESNR</sequence>
<protein>
    <submittedName>
        <fullName evidence="1">Uncharacterized protein</fullName>
    </submittedName>
</protein>
<evidence type="ECO:0000313" key="2">
    <source>
        <dbReference type="Proteomes" id="UP001057402"/>
    </source>
</evidence>
<evidence type="ECO:0000313" key="1">
    <source>
        <dbReference type="EMBL" id="KAI4342847.1"/>
    </source>
</evidence>
<accession>A0ACB9P2S1</accession>
<reference evidence="2" key="1">
    <citation type="journal article" date="2023" name="Front. Plant Sci.">
        <title>Chromosomal-level genome assembly of Melastoma candidum provides insights into trichome evolution.</title>
        <authorList>
            <person name="Zhong Y."/>
            <person name="Wu W."/>
            <person name="Sun C."/>
            <person name="Zou P."/>
            <person name="Liu Y."/>
            <person name="Dai S."/>
            <person name="Zhou R."/>
        </authorList>
    </citation>
    <scope>NUCLEOTIDE SEQUENCE [LARGE SCALE GENOMIC DNA]</scope>
</reference>
<name>A0ACB9P2S1_9MYRT</name>
<organism evidence="1 2">
    <name type="scientific">Melastoma candidum</name>
    <dbReference type="NCBI Taxonomy" id="119954"/>
    <lineage>
        <taxon>Eukaryota</taxon>
        <taxon>Viridiplantae</taxon>
        <taxon>Streptophyta</taxon>
        <taxon>Embryophyta</taxon>
        <taxon>Tracheophyta</taxon>
        <taxon>Spermatophyta</taxon>
        <taxon>Magnoliopsida</taxon>
        <taxon>eudicotyledons</taxon>
        <taxon>Gunneridae</taxon>
        <taxon>Pentapetalae</taxon>
        <taxon>rosids</taxon>
        <taxon>malvids</taxon>
        <taxon>Myrtales</taxon>
        <taxon>Melastomataceae</taxon>
        <taxon>Melastomatoideae</taxon>
        <taxon>Melastomateae</taxon>
        <taxon>Melastoma</taxon>
    </lineage>
</organism>
<proteinExistence type="predicted"/>
<gene>
    <name evidence="1" type="ORF">MLD38_027415</name>
</gene>
<comment type="caution">
    <text evidence="1">The sequence shown here is derived from an EMBL/GenBank/DDBJ whole genome shotgun (WGS) entry which is preliminary data.</text>
</comment>
<dbReference type="Proteomes" id="UP001057402">
    <property type="component" value="Chromosome 7"/>
</dbReference>